<dbReference type="EMBL" id="JAGIOL010000001">
    <property type="protein sequence ID" value="MBP2436956.1"/>
    <property type="molecule type" value="Genomic_DNA"/>
</dbReference>
<feature type="modified residue" description="Phosphotyrosine" evidence="7">
    <location>
        <position position="225"/>
    </location>
</feature>
<feature type="domain" description="Lactate/malate dehydrogenase C-terminal" evidence="9">
    <location>
        <begin position="151"/>
        <end position="313"/>
    </location>
</feature>
<dbReference type="EC" id="1.1.1.27" evidence="3 7"/>
<feature type="binding site" evidence="7">
    <location>
        <position position="43"/>
    </location>
    <ligand>
        <name>NAD(+)</name>
        <dbReference type="ChEBI" id="CHEBI:57540"/>
    </ligand>
</feature>
<dbReference type="NCBIfam" id="TIGR01771">
    <property type="entry name" value="L-LDH-NAD"/>
    <property type="match status" value="1"/>
</dbReference>
<dbReference type="InterPro" id="IPR001557">
    <property type="entry name" value="L-lactate/malate_DH"/>
</dbReference>
<dbReference type="RefSeq" id="WP_165135120.1">
    <property type="nucleotide sequence ID" value="NZ_CP049253.1"/>
</dbReference>
<evidence type="ECO:0000256" key="5">
    <source>
        <dbReference type="ARBA" id="ARBA00023027"/>
    </source>
</evidence>
<keyword evidence="7" id="KW-0597">Phosphoprotein</keyword>
<feature type="binding site" evidence="7">
    <location>
        <position position="147"/>
    </location>
    <ligand>
        <name>NAD(+)</name>
        <dbReference type="ChEBI" id="CHEBI:57540"/>
    </ligand>
</feature>
<evidence type="ECO:0000256" key="4">
    <source>
        <dbReference type="ARBA" id="ARBA00023002"/>
    </source>
</evidence>
<feature type="binding site" evidence="7">
    <location>
        <begin position="83"/>
        <end position="84"/>
    </location>
    <ligand>
        <name>NAD(+)</name>
        <dbReference type="ChEBI" id="CHEBI:57540"/>
    </ligand>
</feature>
<dbReference type="Pfam" id="PF02866">
    <property type="entry name" value="Ldh_1_C"/>
    <property type="match status" value="1"/>
</dbReference>
<feature type="domain" description="Lactate/malate dehydrogenase N-terminal" evidence="8">
    <location>
        <begin position="8"/>
        <end position="145"/>
    </location>
</feature>
<dbReference type="Gene3D" id="3.90.110.10">
    <property type="entry name" value="Lactate dehydrogenase/glycoside hydrolase, family 4, C-terminal"/>
    <property type="match status" value="1"/>
</dbReference>
<evidence type="ECO:0000313" key="11">
    <source>
        <dbReference type="Proteomes" id="UP001519362"/>
    </source>
</evidence>
<comment type="caution">
    <text evidence="7">Lacks conserved residue(s) required for the propagation of feature annotation.</text>
</comment>
<evidence type="ECO:0000256" key="6">
    <source>
        <dbReference type="ARBA" id="ARBA00049258"/>
    </source>
</evidence>
<feature type="binding site" evidence="7">
    <location>
        <position position="17"/>
    </location>
    <ligand>
        <name>NAD(+)</name>
        <dbReference type="ChEBI" id="CHEBI:57540"/>
    </ligand>
</feature>
<sequence>MSVMESPKVTVVGAGAVGSATAYAMLIRGTARTVVLYDIDAARAEAEALDLTHGSMFTGSNPVVGSSDIAATAGSHVIVVTAGAAQKPGQTRLELIGTNARIISSMIPRLMAASPDAIIIIVTNPCDVLATLAVQETGADPARLFASGCVLDTSRLRGILAERAGVATQSVHAHIVGEHGDTEFPLWSTASIGPVPLLEWTRDGQHVFSADDLHDIAEDVRTAAYRIIEGKGATNYAIGLSATRITEAVLRDENAILPVSPVLSDVDGVDGVALSVPCVVNRNGAVPVQQMRFSDRERELLHASAETLLRTVADVRGA</sequence>
<feature type="active site" description="Proton acceptor" evidence="7">
    <location>
        <position position="179"/>
    </location>
</feature>
<feature type="binding site" evidence="7">
    <location>
        <position position="157"/>
    </location>
    <ligand>
        <name>beta-D-fructose 1,6-bisphosphate</name>
        <dbReference type="ChEBI" id="CHEBI:32966"/>
        <note>allosteric activator</note>
    </ligand>
</feature>
<comment type="function">
    <text evidence="7">Catalyzes the conversion of lactate to pyruvate.</text>
</comment>
<keyword evidence="5 7" id="KW-0520">NAD</keyword>
<organism evidence="10 11">
    <name type="scientific">Microbacterium amylolyticum</name>
    <dbReference type="NCBI Taxonomy" id="936337"/>
    <lineage>
        <taxon>Bacteria</taxon>
        <taxon>Bacillati</taxon>
        <taxon>Actinomycetota</taxon>
        <taxon>Actinomycetes</taxon>
        <taxon>Micrococcales</taxon>
        <taxon>Microbacteriaceae</taxon>
        <taxon>Microbacterium</taxon>
    </lineage>
</organism>
<feature type="binding site" evidence="7">
    <location>
        <position position="86"/>
    </location>
    <ligand>
        <name>substrate</name>
    </ligand>
</feature>
<feature type="binding site" evidence="7">
    <location>
        <begin position="124"/>
        <end position="127"/>
    </location>
    <ligand>
        <name>substrate</name>
    </ligand>
</feature>
<feature type="binding site" evidence="7">
    <location>
        <position position="105"/>
    </location>
    <ligand>
        <name>NAD(+)</name>
        <dbReference type="ChEBI" id="CHEBI:57540"/>
    </ligand>
</feature>
<feature type="binding site" evidence="7">
    <location>
        <position position="234"/>
    </location>
    <ligand>
        <name>substrate</name>
    </ligand>
</feature>
<dbReference type="InterPro" id="IPR022383">
    <property type="entry name" value="Lactate/malate_DH_C"/>
</dbReference>
<dbReference type="PRINTS" id="PR00086">
    <property type="entry name" value="LLDHDRGNASE"/>
</dbReference>
<proteinExistence type="inferred from homology"/>
<dbReference type="GO" id="GO:0004459">
    <property type="term" value="F:L-lactate dehydrogenase (NAD+) activity"/>
    <property type="evidence" value="ECO:0007669"/>
    <property type="project" value="UniProtKB-EC"/>
</dbReference>
<feature type="binding site" evidence="7">
    <location>
        <position position="172"/>
    </location>
    <ligand>
        <name>beta-D-fructose 1,6-bisphosphate</name>
        <dbReference type="ChEBI" id="CHEBI:32966"/>
        <note>allosteric activator</note>
    </ligand>
</feature>
<dbReference type="Pfam" id="PF00056">
    <property type="entry name" value="Ldh_1_N"/>
    <property type="match status" value="1"/>
</dbReference>
<comment type="activity regulation">
    <text evidence="7">Allosterically activated by fructose 1,6-bisphosphate (FBP).</text>
</comment>
<dbReference type="SUPFAM" id="SSF56327">
    <property type="entry name" value="LDH C-terminal domain-like"/>
    <property type="match status" value="1"/>
</dbReference>
<comment type="pathway">
    <text evidence="1 7">Fermentation; pyruvate fermentation to lactate; (S)-lactate from pyruvate: step 1/1.</text>
</comment>
<comment type="subunit">
    <text evidence="7">Homotetramer.</text>
</comment>
<evidence type="ECO:0000259" key="8">
    <source>
        <dbReference type="Pfam" id="PF00056"/>
    </source>
</evidence>
<evidence type="ECO:0000259" key="9">
    <source>
        <dbReference type="Pfam" id="PF02866"/>
    </source>
</evidence>
<comment type="catalytic activity">
    <reaction evidence="6 7">
        <text>(S)-lactate + NAD(+) = pyruvate + NADH + H(+)</text>
        <dbReference type="Rhea" id="RHEA:23444"/>
        <dbReference type="ChEBI" id="CHEBI:15361"/>
        <dbReference type="ChEBI" id="CHEBI:15378"/>
        <dbReference type="ChEBI" id="CHEBI:16651"/>
        <dbReference type="ChEBI" id="CHEBI:57540"/>
        <dbReference type="ChEBI" id="CHEBI:57945"/>
        <dbReference type="EC" id="1.1.1.27"/>
    </reaction>
</comment>
<feature type="binding site" evidence="7">
    <location>
        <begin position="122"/>
        <end position="124"/>
    </location>
    <ligand>
        <name>NAD(+)</name>
        <dbReference type="ChEBI" id="CHEBI:57540"/>
    </ligand>
</feature>
<dbReference type="SUPFAM" id="SSF51735">
    <property type="entry name" value="NAD(P)-binding Rossmann-fold domains"/>
    <property type="match status" value="1"/>
</dbReference>
<feature type="binding site" evidence="7">
    <location>
        <position position="38"/>
    </location>
    <ligand>
        <name>NAD(+)</name>
        <dbReference type="ChEBI" id="CHEBI:57540"/>
    </ligand>
</feature>
<comment type="subcellular location">
    <subcellularLocation>
        <location evidence="7">Cytoplasm</location>
    </subcellularLocation>
</comment>
<dbReference type="InterPro" id="IPR036291">
    <property type="entry name" value="NAD(P)-bd_dom_sf"/>
</dbReference>
<feature type="binding site" evidence="7">
    <location>
        <begin position="152"/>
        <end position="155"/>
    </location>
    <ligand>
        <name>substrate</name>
    </ligand>
</feature>
<dbReference type="Proteomes" id="UP001519362">
    <property type="component" value="Unassembled WGS sequence"/>
</dbReference>
<evidence type="ECO:0000256" key="7">
    <source>
        <dbReference type="HAMAP-Rule" id="MF_00488"/>
    </source>
</evidence>
<dbReference type="HAMAP" id="MF_00488">
    <property type="entry name" value="Lactate_dehydrog"/>
    <property type="match status" value="1"/>
</dbReference>
<dbReference type="PIRSF" id="PIRSF000102">
    <property type="entry name" value="Lac_mal_DH"/>
    <property type="match status" value="1"/>
</dbReference>
<gene>
    <name evidence="7" type="primary">ldh</name>
    <name evidence="10" type="ORF">JOF34_001542</name>
</gene>
<name>A0ABS4ZI54_9MICO</name>
<dbReference type="InterPro" id="IPR001236">
    <property type="entry name" value="Lactate/malate_DH_N"/>
</dbReference>
<evidence type="ECO:0000256" key="2">
    <source>
        <dbReference type="ARBA" id="ARBA00006054"/>
    </source>
</evidence>
<evidence type="ECO:0000313" key="10">
    <source>
        <dbReference type="EMBL" id="MBP2436956.1"/>
    </source>
</evidence>
<dbReference type="PANTHER" id="PTHR43128:SF16">
    <property type="entry name" value="L-LACTATE DEHYDROGENASE"/>
    <property type="match status" value="1"/>
</dbReference>
<evidence type="ECO:0000256" key="1">
    <source>
        <dbReference type="ARBA" id="ARBA00004843"/>
    </source>
</evidence>
<dbReference type="PROSITE" id="PS00064">
    <property type="entry name" value="L_LDH"/>
    <property type="match status" value="1"/>
</dbReference>
<keyword evidence="7" id="KW-0021">Allosteric enzyme</keyword>
<keyword evidence="7" id="KW-0963">Cytoplasm</keyword>
<comment type="caution">
    <text evidence="10">The sequence shown here is derived from an EMBL/GenBank/DDBJ whole genome shotgun (WGS) entry which is preliminary data.</text>
</comment>
<reference evidence="10 11" key="1">
    <citation type="submission" date="2021-03" db="EMBL/GenBank/DDBJ databases">
        <title>Sequencing the genomes of 1000 actinobacteria strains.</title>
        <authorList>
            <person name="Klenk H.-P."/>
        </authorList>
    </citation>
    <scope>NUCLEOTIDE SEQUENCE [LARGE SCALE GENOMIC DNA]</scope>
    <source>
        <strain evidence="10 11">DSM 24221</strain>
    </source>
</reference>
<dbReference type="PANTHER" id="PTHR43128">
    <property type="entry name" value="L-2-HYDROXYCARBOXYLATE DEHYDROGENASE (NAD(P)(+))"/>
    <property type="match status" value="1"/>
</dbReference>
<dbReference type="Gene3D" id="3.40.50.720">
    <property type="entry name" value="NAD(P)-binding Rossmann-like Domain"/>
    <property type="match status" value="1"/>
</dbReference>
<keyword evidence="11" id="KW-1185">Reference proteome</keyword>
<evidence type="ECO:0000256" key="3">
    <source>
        <dbReference type="ARBA" id="ARBA00012967"/>
    </source>
</evidence>
<keyword evidence="4 7" id="KW-0560">Oxidoreductase</keyword>
<protein>
    <recommendedName>
        <fullName evidence="3 7">L-lactate dehydrogenase</fullName>
        <shortName evidence="7">L-LDH</shortName>
        <ecNumber evidence="3 7">1.1.1.27</ecNumber>
    </recommendedName>
</protein>
<accession>A0ABS4ZI54</accession>
<dbReference type="InterPro" id="IPR018177">
    <property type="entry name" value="L-lactate_DH_AS"/>
</dbReference>
<dbReference type="InterPro" id="IPR015955">
    <property type="entry name" value="Lactate_DH/Glyco_Ohase_4_C"/>
</dbReference>
<dbReference type="InterPro" id="IPR011304">
    <property type="entry name" value="L-lactate_DH"/>
</dbReference>
<feature type="binding site" evidence="7">
    <location>
        <position position="92"/>
    </location>
    <ligand>
        <name>substrate</name>
    </ligand>
</feature>
<comment type="similarity">
    <text evidence="2 7">Belongs to the LDH/MDH superfamily. LDH family.</text>
</comment>